<dbReference type="AlphaFoldDB" id="A0A9X5N8C6"/>
<protein>
    <recommendedName>
        <fullName evidence="3">ArpU family transcriptional regulator</fullName>
    </recommendedName>
</protein>
<dbReference type="Proteomes" id="UP000175994">
    <property type="component" value="Unassembled WGS sequence"/>
</dbReference>
<evidence type="ECO:0000313" key="2">
    <source>
        <dbReference type="Proteomes" id="UP000175994"/>
    </source>
</evidence>
<dbReference type="InterPro" id="IPR010861">
    <property type="entry name" value="DUF1492"/>
</dbReference>
<sequence>MEQRQLVNGDKILEEVIKALQDYRVLKVKFHNLQERSAFGVELLFPELRDCSNDVKYLRYIQIKRALEEALDEDERKILEMKYMNTKSLNDDYIYTVIGIKRATFYRKKKSAINNFADAINII</sequence>
<dbReference type="EMBL" id="LXLI01000017">
    <property type="protein sequence ID" value="OFC94632.1"/>
    <property type="molecule type" value="Genomic_DNA"/>
</dbReference>
<evidence type="ECO:0008006" key="3">
    <source>
        <dbReference type="Google" id="ProtNLM"/>
    </source>
</evidence>
<reference evidence="1 2" key="1">
    <citation type="submission" date="2016-04" db="EMBL/GenBank/DDBJ databases">
        <title>Bacillus thuringiensis and Bacillus weihenstephanensis as novel biocontrol agents of wilt causing Verticillium species.</title>
        <authorList>
            <person name="Hollensteiner J."/>
            <person name="Wemheuer F."/>
            <person name="Harting R."/>
            <person name="Kolarzyk A."/>
            <person name="Diaz-Valerio S."/>
            <person name="Poehlein A."/>
            <person name="Brzuszkiewicz E."/>
            <person name="Nesemann K."/>
            <person name="Braus-Stromeyer S."/>
            <person name="Braus G."/>
            <person name="Daniel R."/>
            <person name="Liesegang H."/>
        </authorList>
    </citation>
    <scope>NUCLEOTIDE SEQUENCE [LARGE SCALE GENOMIC DNA]</scope>
    <source>
        <strain evidence="1 2">GOE4</strain>
    </source>
</reference>
<evidence type="ECO:0000313" key="1">
    <source>
        <dbReference type="EMBL" id="OFC94632.1"/>
    </source>
</evidence>
<dbReference type="InterPro" id="IPR006524">
    <property type="entry name" value="ArpU-like"/>
</dbReference>
<dbReference type="Pfam" id="PF07374">
    <property type="entry name" value="DUF1492"/>
    <property type="match status" value="1"/>
</dbReference>
<dbReference type="RefSeq" id="WP_070183631.1">
    <property type="nucleotide sequence ID" value="NZ_JBALQN010000204.1"/>
</dbReference>
<accession>A0A9X5N8C6</accession>
<gene>
    <name evidence="1" type="ORF">BTGOE4_10220</name>
</gene>
<organism evidence="1 2">
    <name type="scientific">Bacillus thuringiensis</name>
    <dbReference type="NCBI Taxonomy" id="1428"/>
    <lineage>
        <taxon>Bacteria</taxon>
        <taxon>Bacillati</taxon>
        <taxon>Bacillota</taxon>
        <taxon>Bacilli</taxon>
        <taxon>Bacillales</taxon>
        <taxon>Bacillaceae</taxon>
        <taxon>Bacillus</taxon>
        <taxon>Bacillus cereus group</taxon>
    </lineage>
</organism>
<proteinExistence type="predicted"/>
<dbReference type="NCBIfam" id="TIGR01637">
    <property type="entry name" value="phage_arpU"/>
    <property type="match status" value="1"/>
</dbReference>
<comment type="caution">
    <text evidence="1">The sequence shown here is derived from an EMBL/GenBank/DDBJ whole genome shotgun (WGS) entry which is preliminary data.</text>
</comment>
<name>A0A9X5N8C6_BACTU</name>